<keyword evidence="3" id="KW-1185">Reference proteome</keyword>
<dbReference type="InterPro" id="IPR034660">
    <property type="entry name" value="DinB/YfiT-like"/>
</dbReference>
<dbReference type="AlphaFoldDB" id="A0A7W3P7H6"/>
<evidence type="ECO:0000313" key="3">
    <source>
        <dbReference type="Proteomes" id="UP000523079"/>
    </source>
</evidence>
<dbReference type="RefSeq" id="WP_220484152.1">
    <property type="nucleotide sequence ID" value="NZ_JACGWT010000006.1"/>
</dbReference>
<reference evidence="2 3" key="1">
    <citation type="submission" date="2020-07" db="EMBL/GenBank/DDBJ databases">
        <title>Sequencing the genomes of 1000 actinobacteria strains.</title>
        <authorList>
            <person name="Klenk H.-P."/>
        </authorList>
    </citation>
    <scope>NUCLEOTIDE SEQUENCE [LARGE SCALE GENOMIC DNA]</scope>
    <source>
        <strain evidence="2 3">DSM 100723</strain>
    </source>
</reference>
<accession>A0A7W3P7H6</accession>
<feature type="domain" description="Mycothiol-dependent maleylpyruvate isomerase metal-binding" evidence="1">
    <location>
        <begin position="14"/>
        <end position="101"/>
    </location>
</feature>
<dbReference type="InterPro" id="IPR024344">
    <property type="entry name" value="MDMPI_metal-binding"/>
</dbReference>
<dbReference type="Gene3D" id="1.20.120.450">
    <property type="entry name" value="dinb family like domain"/>
    <property type="match status" value="1"/>
</dbReference>
<dbReference type="SUPFAM" id="SSF109854">
    <property type="entry name" value="DinB/YfiT-like putative metalloenzymes"/>
    <property type="match status" value="1"/>
</dbReference>
<organism evidence="2 3">
    <name type="scientific">Microlunatus kandeliicorticis</name>
    <dbReference type="NCBI Taxonomy" id="1759536"/>
    <lineage>
        <taxon>Bacteria</taxon>
        <taxon>Bacillati</taxon>
        <taxon>Actinomycetota</taxon>
        <taxon>Actinomycetes</taxon>
        <taxon>Propionibacteriales</taxon>
        <taxon>Propionibacteriaceae</taxon>
        <taxon>Microlunatus</taxon>
    </lineage>
</organism>
<proteinExistence type="predicted"/>
<dbReference type="Proteomes" id="UP000523079">
    <property type="component" value="Unassembled WGS sequence"/>
</dbReference>
<dbReference type="GO" id="GO:0046872">
    <property type="term" value="F:metal ion binding"/>
    <property type="evidence" value="ECO:0007669"/>
    <property type="project" value="InterPro"/>
</dbReference>
<protein>
    <submittedName>
        <fullName evidence="2">Uncharacterized protein (TIGR03083 family)</fullName>
    </submittedName>
</protein>
<evidence type="ECO:0000259" key="1">
    <source>
        <dbReference type="Pfam" id="PF11716"/>
    </source>
</evidence>
<dbReference type="EMBL" id="JACGWT010000006">
    <property type="protein sequence ID" value="MBA8795972.1"/>
    <property type="molecule type" value="Genomic_DNA"/>
</dbReference>
<evidence type="ECO:0000313" key="2">
    <source>
        <dbReference type="EMBL" id="MBA8795972.1"/>
    </source>
</evidence>
<gene>
    <name evidence="2" type="ORF">FHX74_003613</name>
</gene>
<dbReference type="InterPro" id="IPR017517">
    <property type="entry name" value="Maleyloyr_isom"/>
</dbReference>
<dbReference type="Pfam" id="PF11716">
    <property type="entry name" value="MDMPI_N"/>
    <property type="match status" value="1"/>
</dbReference>
<sequence>MSAQDEDLWPRIAANRRRAADLLADLDDAGWRTQSLCGAWTVQDLAGHLLMPIEASFPRAIIRTVLARGDFDRVTDAISRELATAPRDELVRRLRDGADVRRSPPFVGALGPMVDSCIHLRDAARPLGSCTDAPIDDWRIVLDFLVGPKARTGFVPRGRLDGLALRATDQEWVHGSGREVAGPSEALAMAAAGRPAALAELTGPGMAVLRDRLSQPRG</sequence>
<comment type="caution">
    <text evidence="2">The sequence shown here is derived from an EMBL/GenBank/DDBJ whole genome shotgun (WGS) entry which is preliminary data.</text>
</comment>
<name>A0A7W3P7H6_9ACTN</name>
<dbReference type="NCBIfam" id="TIGR03083">
    <property type="entry name" value="maleylpyruvate isomerase family mycothiol-dependent enzyme"/>
    <property type="match status" value="1"/>
</dbReference>